<dbReference type="AlphaFoldDB" id="A0AAV9NIY2"/>
<evidence type="ECO:0000313" key="2">
    <source>
        <dbReference type="EMBL" id="KAK5059735.1"/>
    </source>
</evidence>
<comment type="caution">
    <text evidence="2">The sequence shown here is derived from an EMBL/GenBank/DDBJ whole genome shotgun (WGS) entry which is preliminary data.</text>
</comment>
<dbReference type="RefSeq" id="XP_064709556.1">
    <property type="nucleotide sequence ID" value="XM_064853157.1"/>
</dbReference>
<keyword evidence="3" id="KW-1185">Reference proteome</keyword>
<accession>A0AAV9NIY2</accession>
<proteinExistence type="predicted"/>
<dbReference type="EMBL" id="JAVRRD010000004">
    <property type="protein sequence ID" value="KAK5059735.1"/>
    <property type="molecule type" value="Genomic_DNA"/>
</dbReference>
<evidence type="ECO:0000313" key="3">
    <source>
        <dbReference type="Proteomes" id="UP001358417"/>
    </source>
</evidence>
<dbReference type="Proteomes" id="UP001358417">
    <property type="component" value="Unassembled WGS sequence"/>
</dbReference>
<sequence>MGAESARSIYTRTPTTDSDDNLFKPDEDTSSLVSGKAVRLPRLVLSNVESRHAYLSPFSRNGRVGDGPVRNCSVEKDMKCIAHGVDHLSSMDTPQYADSSMHSMHDLDSLSSWHQPSGRFQGRKQFVRLFSSKVDLLTRPEEPINIVHCYGDVPNWEANME</sequence>
<feature type="region of interest" description="Disordered" evidence="1">
    <location>
        <begin position="1"/>
        <end position="31"/>
    </location>
</feature>
<name>A0AAV9NIY2_9EURO</name>
<evidence type="ECO:0000256" key="1">
    <source>
        <dbReference type="SAM" id="MobiDB-lite"/>
    </source>
</evidence>
<protein>
    <submittedName>
        <fullName evidence="2">Uncharacterized protein</fullName>
    </submittedName>
</protein>
<dbReference type="GeneID" id="89977776"/>
<gene>
    <name evidence="2" type="ORF">LTR84_009618</name>
</gene>
<organism evidence="2 3">
    <name type="scientific">Exophiala bonariae</name>
    <dbReference type="NCBI Taxonomy" id="1690606"/>
    <lineage>
        <taxon>Eukaryota</taxon>
        <taxon>Fungi</taxon>
        <taxon>Dikarya</taxon>
        <taxon>Ascomycota</taxon>
        <taxon>Pezizomycotina</taxon>
        <taxon>Eurotiomycetes</taxon>
        <taxon>Chaetothyriomycetidae</taxon>
        <taxon>Chaetothyriales</taxon>
        <taxon>Herpotrichiellaceae</taxon>
        <taxon>Exophiala</taxon>
    </lineage>
</organism>
<reference evidence="2 3" key="1">
    <citation type="submission" date="2023-08" db="EMBL/GenBank/DDBJ databases">
        <title>Black Yeasts Isolated from many extreme environments.</title>
        <authorList>
            <person name="Coleine C."/>
            <person name="Stajich J.E."/>
            <person name="Selbmann L."/>
        </authorList>
    </citation>
    <scope>NUCLEOTIDE SEQUENCE [LARGE SCALE GENOMIC DNA]</scope>
    <source>
        <strain evidence="2 3">CCFEE 5792</strain>
    </source>
</reference>